<evidence type="ECO:0000256" key="1">
    <source>
        <dbReference type="ARBA" id="ARBA00000822"/>
    </source>
</evidence>
<dbReference type="GO" id="GO:0005975">
    <property type="term" value="P:carbohydrate metabolic process"/>
    <property type="evidence" value="ECO:0007669"/>
    <property type="project" value="InterPro"/>
</dbReference>
<feature type="domain" description="GH18" evidence="9">
    <location>
        <begin position="41"/>
        <end position="385"/>
    </location>
</feature>
<evidence type="ECO:0000256" key="8">
    <source>
        <dbReference type="SAM" id="SignalP"/>
    </source>
</evidence>
<dbReference type="Proteomes" id="UP000240357">
    <property type="component" value="Unassembled WGS sequence"/>
</dbReference>
<dbReference type="CDD" id="cd06548">
    <property type="entry name" value="GH18_chitinase"/>
    <property type="match status" value="1"/>
</dbReference>
<organism evidence="10 11">
    <name type="scientific">Adhaeribacter arboris</name>
    <dbReference type="NCBI Taxonomy" id="2072846"/>
    <lineage>
        <taxon>Bacteria</taxon>
        <taxon>Pseudomonadati</taxon>
        <taxon>Bacteroidota</taxon>
        <taxon>Cytophagia</taxon>
        <taxon>Cytophagales</taxon>
        <taxon>Hymenobacteraceae</taxon>
        <taxon>Adhaeribacter</taxon>
    </lineage>
</organism>
<evidence type="ECO:0000256" key="5">
    <source>
        <dbReference type="ARBA" id="ARBA00023295"/>
    </source>
</evidence>
<dbReference type="PROSITE" id="PS01095">
    <property type="entry name" value="GH18_1"/>
    <property type="match status" value="1"/>
</dbReference>
<keyword evidence="4" id="KW-0146">Chitin degradation</keyword>
<dbReference type="InterPro" id="IPR017853">
    <property type="entry name" value="GH"/>
</dbReference>
<dbReference type="InterPro" id="IPR001579">
    <property type="entry name" value="Glyco_hydro_18_chit_AS"/>
</dbReference>
<dbReference type="EMBL" id="PYFT01000001">
    <property type="protein sequence ID" value="PSR55272.1"/>
    <property type="molecule type" value="Genomic_DNA"/>
</dbReference>
<evidence type="ECO:0000256" key="6">
    <source>
        <dbReference type="RuleBase" id="RU000489"/>
    </source>
</evidence>
<keyword evidence="8" id="KW-0732">Signal</keyword>
<evidence type="ECO:0000313" key="11">
    <source>
        <dbReference type="Proteomes" id="UP000240357"/>
    </source>
</evidence>
<keyword evidence="3 6" id="KW-0378">Hydrolase</keyword>
<dbReference type="SUPFAM" id="SSF54556">
    <property type="entry name" value="Chitinase insertion domain"/>
    <property type="match status" value="1"/>
</dbReference>
<evidence type="ECO:0000256" key="2">
    <source>
        <dbReference type="ARBA" id="ARBA00012729"/>
    </source>
</evidence>
<keyword evidence="11" id="KW-1185">Reference proteome</keyword>
<accession>A0A2T2YIE1</accession>
<feature type="chain" id="PRO_5015588172" description="chitinase" evidence="8">
    <location>
        <begin position="33"/>
        <end position="385"/>
    </location>
</feature>
<dbReference type="InterPro" id="IPR029070">
    <property type="entry name" value="Chitinase_insertion_sf"/>
</dbReference>
<reference evidence="10 11" key="1">
    <citation type="submission" date="2018-03" db="EMBL/GenBank/DDBJ databases">
        <title>Adhaeribacter sp. HMF7605 Genome sequencing and assembly.</title>
        <authorList>
            <person name="Kang H."/>
            <person name="Kang J."/>
            <person name="Cha I."/>
            <person name="Kim H."/>
            <person name="Joh K."/>
        </authorList>
    </citation>
    <scope>NUCLEOTIDE SEQUENCE [LARGE SCALE GENOMIC DNA]</scope>
    <source>
        <strain evidence="10 11">HMF7605</strain>
    </source>
</reference>
<evidence type="ECO:0000256" key="7">
    <source>
        <dbReference type="RuleBase" id="RU004453"/>
    </source>
</evidence>
<dbReference type="Gene3D" id="3.20.20.80">
    <property type="entry name" value="Glycosidases"/>
    <property type="match status" value="1"/>
</dbReference>
<evidence type="ECO:0000259" key="9">
    <source>
        <dbReference type="PROSITE" id="PS51910"/>
    </source>
</evidence>
<evidence type="ECO:0000256" key="4">
    <source>
        <dbReference type="ARBA" id="ARBA00023024"/>
    </source>
</evidence>
<protein>
    <recommendedName>
        <fullName evidence="2">chitinase</fullName>
        <ecNumber evidence="2">3.2.1.14</ecNumber>
    </recommendedName>
</protein>
<keyword evidence="4" id="KW-0119">Carbohydrate metabolism</keyword>
<dbReference type="RefSeq" id="WP_106931451.1">
    <property type="nucleotide sequence ID" value="NZ_PYFT01000001.1"/>
</dbReference>
<dbReference type="InterPro" id="IPR011583">
    <property type="entry name" value="Chitinase_II/V-like_cat"/>
</dbReference>
<evidence type="ECO:0000256" key="3">
    <source>
        <dbReference type="ARBA" id="ARBA00022801"/>
    </source>
</evidence>
<dbReference type="EC" id="3.2.1.14" evidence="2"/>
<dbReference type="GO" id="GO:0008843">
    <property type="term" value="F:endochitinase activity"/>
    <property type="evidence" value="ECO:0007669"/>
    <property type="project" value="UniProtKB-EC"/>
</dbReference>
<dbReference type="Pfam" id="PF00704">
    <property type="entry name" value="Glyco_hydro_18"/>
    <property type="match status" value="1"/>
</dbReference>
<sequence length="385" mass="43255">MRKLTTPFKRLNGTYFFLCFSLIFSATLSLLAQTVPVTNKPVIIGYVGGFRGLINTETISANKLTHINYAFVDVKGNRAFLTNLATDSTNFRKLNLLKKQNPELKILISLGGWSWSENFSDAVLSDTSRQAFAASAAQIVQQYQLDGVDIDWEYPAIKGEEGNIFRPEDTQNFTLMFAALRQELDKLQAQTGKKYLLTTAIPTFTDFINHTEMGKAQQYLDYVNLMTYDYSGGPVAGHHSNLYASKKYDTKDYAAKAVKDYAALGVPTSKMIIGLAFYGKGFNLAEAKGKGIGQKTTGTTRGGGYSDLKDNQINKNGNKAFRDRKAKAPYLYNAAEKKFITYEDEWSVRHKCKFVLANKLAGVMFWEYNSDPKEYLLDEVNRQLK</sequence>
<evidence type="ECO:0000313" key="10">
    <source>
        <dbReference type="EMBL" id="PSR55272.1"/>
    </source>
</evidence>
<comment type="similarity">
    <text evidence="7">Belongs to the glycosyl hydrolase 18 family.</text>
</comment>
<dbReference type="PANTHER" id="PTHR11177">
    <property type="entry name" value="CHITINASE"/>
    <property type="match status" value="1"/>
</dbReference>
<dbReference type="InterPro" id="IPR001223">
    <property type="entry name" value="Glyco_hydro18_cat"/>
</dbReference>
<name>A0A2T2YIE1_9BACT</name>
<dbReference type="SUPFAM" id="SSF51445">
    <property type="entry name" value="(Trans)glycosidases"/>
    <property type="match status" value="1"/>
</dbReference>
<comment type="catalytic activity">
    <reaction evidence="1">
        <text>Random endo-hydrolysis of N-acetyl-beta-D-glucosaminide (1-&gt;4)-beta-linkages in chitin and chitodextrins.</text>
        <dbReference type="EC" id="3.2.1.14"/>
    </reaction>
</comment>
<gene>
    <name evidence="10" type="ORF">AHMF7605_18065</name>
</gene>
<dbReference type="PROSITE" id="PS51910">
    <property type="entry name" value="GH18_2"/>
    <property type="match status" value="1"/>
</dbReference>
<dbReference type="SMART" id="SM00636">
    <property type="entry name" value="Glyco_18"/>
    <property type="match status" value="1"/>
</dbReference>
<dbReference type="InterPro" id="IPR050314">
    <property type="entry name" value="Glycosyl_Hydrlase_18"/>
</dbReference>
<dbReference type="AlphaFoldDB" id="A0A2T2YIE1"/>
<comment type="caution">
    <text evidence="10">The sequence shown here is derived from an EMBL/GenBank/DDBJ whole genome shotgun (WGS) entry which is preliminary data.</text>
</comment>
<dbReference type="GO" id="GO:0008061">
    <property type="term" value="F:chitin binding"/>
    <property type="evidence" value="ECO:0007669"/>
    <property type="project" value="InterPro"/>
</dbReference>
<dbReference type="PANTHER" id="PTHR11177:SF317">
    <property type="entry name" value="CHITINASE 12-RELATED"/>
    <property type="match status" value="1"/>
</dbReference>
<proteinExistence type="inferred from homology"/>
<dbReference type="OrthoDB" id="9775889at2"/>
<dbReference type="GO" id="GO:0006032">
    <property type="term" value="P:chitin catabolic process"/>
    <property type="evidence" value="ECO:0007669"/>
    <property type="project" value="UniProtKB-KW"/>
</dbReference>
<keyword evidence="4" id="KW-0624">Polysaccharide degradation</keyword>
<dbReference type="Gene3D" id="3.10.50.10">
    <property type="match status" value="1"/>
</dbReference>
<feature type="signal peptide" evidence="8">
    <location>
        <begin position="1"/>
        <end position="32"/>
    </location>
</feature>
<keyword evidence="5 6" id="KW-0326">Glycosidase</keyword>